<reference evidence="1" key="1">
    <citation type="journal article" date="2020" name="Phytopathology">
        <title>Genome sequence of the chestnut blight fungus Cryphonectria parasitica EP155: A fundamental resource for an archetypical invasive plant pathogen.</title>
        <authorList>
            <person name="Crouch J.A."/>
            <person name="Dawe A."/>
            <person name="Aerts A."/>
            <person name="Barry K."/>
            <person name="Churchill A.C.L."/>
            <person name="Grimwood J."/>
            <person name="Hillman B."/>
            <person name="Milgroom M.G."/>
            <person name="Pangilinan J."/>
            <person name="Smith M."/>
            <person name="Salamov A."/>
            <person name="Schmutz J."/>
            <person name="Yadav J."/>
            <person name="Grigoriev I.V."/>
            <person name="Nuss D."/>
        </authorList>
    </citation>
    <scope>NUCLEOTIDE SEQUENCE</scope>
    <source>
        <strain evidence="1">EP155</strain>
    </source>
</reference>
<dbReference type="EMBL" id="MU032344">
    <property type="protein sequence ID" value="KAF3770128.1"/>
    <property type="molecule type" value="Genomic_DNA"/>
</dbReference>
<sequence>MAWRAVKVVGLQDAEKKTSQTLCEIASTYLWGWSALGLGLVFEDLSCFGSQKEPHRSNIMVSPLNAEPIWEGGNEWLRRIAVLRGRIRVHVAVDSSLCYARATSRVAGDISRNFIEYESSARCRAKESIVWIDEPSVMSHQICQDRALLLTEKAFGLCYKC</sequence>
<dbReference type="RefSeq" id="XP_040781089.1">
    <property type="nucleotide sequence ID" value="XM_040920003.1"/>
</dbReference>
<dbReference type="Proteomes" id="UP000803844">
    <property type="component" value="Unassembled WGS sequence"/>
</dbReference>
<accession>A0A9P4YB73</accession>
<gene>
    <name evidence="1" type="ORF">M406DRAFT_325595</name>
</gene>
<dbReference type="GeneID" id="63837132"/>
<name>A0A9P4YB73_CRYP1</name>
<proteinExistence type="predicted"/>
<keyword evidence="2" id="KW-1185">Reference proteome</keyword>
<evidence type="ECO:0000313" key="1">
    <source>
        <dbReference type="EMBL" id="KAF3770128.1"/>
    </source>
</evidence>
<comment type="caution">
    <text evidence="1">The sequence shown here is derived from an EMBL/GenBank/DDBJ whole genome shotgun (WGS) entry which is preliminary data.</text>
</comment>
<dbReference type="AlphaFoldDB" id="A0A9P4YB73"/>
<organism evidence="1 2">
    <name type="scientific">Cryphonectria parasitica (strain ATCC 38755 / EP155)</name>
    <dbReference type="NCBI Taxonomy" id="660469"/>
    <lineage>
        <taxon>Eukaryota</taxon>
        <taxon>Fungi</taxon>
        <taxon>Dikarya</taxon>
        <taxon>Ascomycota</taxon>
        <taxon>Pezizomycotina</taxon>
        <taxon>Sordariomycetes</taxon>
        <taxon>Sordariomycetidae</taxon>
        <taxon>Diaporthales</taxon>
        <taxon>Cryphonectriaceae</taxon>
        <taxon>Cryphonectria-Endothia species complex</taxon>
        <taxon>Cryphonectria</taxon>
    </lineage>
</organism>
<evidence type="ECO:0000313" key="2">
    <source>
        <dbReference type="Proteomes" id="UP000803844"/>
    </source>
</evidence>
<protein>
    <submittedName>
        <fullName evidence="1">Uncharacterized protein</fullName>
    </submittedName>
</protein>